<sequence>MVSWSESESTEGSTAQYISTSDSPVKIRATIDDPLFEGAADDLMVMCEHGNPGRKYVAFEGISTGRRFIACVTEGANNCGLVYQHNNRMACLEHSSTVHNLTQ</sequence>
<reference evidence="2 3" key="1">
    <citation type="submission" date="2018-05" db="EMBL/GenBank/DDBJ databases">
        <authorList>
            <person name="Thind KAUR A."/>
        </authorList>
    </citation>
    <scope>NUCLEOTIDE SEQUENCE [LARGE SCALE GENOMIC DNA]</scope>
</reference>
<proteinExistence type="predicted"/>
<dbReference type="PANTHER" id="PTHR35163:SF8">
    <property type="entry name" value="GENOME ASSEMBLY, CHROMOSOME: II"/>
    <property type="match status" value="1"/>
</dbReference>
<dbReference type="Proteomes" id="UP000280104">
    <property type="component" value="Chromosome II"/>
</dbReference>
<dbReference type="AlphaFoldDB" id="A0A7H4LEN8"/>
<feature type="compositionally biased region" description="Low complexity" evidence="1">
    <location>
        <begin position="1"/>
        <end position="14"/>
    </location>
</feature>
<evidence type="ECO:0000256" key="1">
    <source>
        <dbReference type="SAM" id="MobiDB-lite"/>
    </source>
</evidence>
<feature type="region of interest" description="Disordered" evidence="1">
    <location>
        <begin position="1"/>
        <end position="21"/>
    </location>
</feature>
<gene>
    <name evidence="2" type="ORF">CAMPLR22A2D_LOCUS1680</name>
</gene>
<name>A0A7H4LEN8_WHEAT</name>
<dbReference type="PANTHER" id="PTHR35163">
    <property type="entry name" value="OS02G0467300 PROTEIN"/>
    <property type="match status" value="1"/>
</dbReference>
<protein>
    <submittedName>
        <fullName evidence="2">Uncharacterized protein</fullName>
    </submittedName>
</protein>
<dbReference type="EMBL" id="LS480641">
    <property type="protein sequence ID" value="SPT17076.1"/>
    <property type="molecule type" value="Genomic_DNA"/>
</dbReference>
<evidence type="ECO:0000313" key="3">
    <source>
        <dbReference type="Proteomes" id="UP000280104"/>
    </source>
</evidence>
<organism evidence="2 3">
    <name type="scientific">Triticum aestivum</name>
    <name type="common">Wheat</name>
    <dbReference type="NCBI Taxonomy" id="4565"/>
    <lineage>
        <taxon>Eukaryota</taxon>
        <taxon>Viridiplantae</taxon>
        <taxon>Streptophyta</taxon>
        <taxon>Embryophyta</taxon>
        <taxon>Tracheophyta</taxon>
        <taxon>Spermatophyta</taxon>
        <taxon>Magnoliopsida</taxon>
        <taxon>Liliopsida</taxon>
        <taxon>Poales</taxon>
        <taxon>Poaceae</taxon>
        <taxon>BOP clade</taxon>
        <taxon>Pooideae</taxon>
        <taxon>Triticodae</taxon>
        <taxon>Triticeae</taxon>
        <taxon>Triticinae</taxon>
        <taxon>Triticum</taxon>
    </lineage>
</organism>
<accession>A0A7H4LEN8</accession>
<evidence type="ECO:0000313" key="2">
    <source>
        <dbReference type="EMBL" id="SPT17076.1"/>
    </source>
</evidence>